<proteinExistence type="predicted"/>
<evidence type="ECO:0000256" key="2">
    <source>
        <dbReference type="ARBA" id="ARBA00023125"/>
    </source>
</evidence>
<dbReference type="Pfam" id="PF01638">
    <property type="entry name" value="HxlR"/>
    <property type="match status" value="1"/>
</dbReference>
<evidence type="ECO:0000313" key="5">
    <source>
        <dbReference type="EMBL" id="MFC0633008.1"/>
    </source>
</evidence>
<dbReference type="PANTHER" id="PTHR33204">
    <property type="entry name" value="TRANSCRIPTIONAL REGULATOR, MARR FAMILY"/>
    <property type="match status" value="1"/>
</dbReference>
<dbReference type="Proteomes" id="UP001589906">
    <property type="component" value="Unassembled WGS sequence"/>
</dbReference>
<protein>
    <submittedName>
        <fullName evidence="5">Winged helix-turn-helix transcriptional regulator</fullName>
    </submittedName>
</protein>
<name>A0ABV6R354_9CAUL</name>
<evidence type="ECO:0000259" key="4">
    <source>
        <dbReference type="PROSITE" id="PS51118"/>
    </source>
</evidence>
<dbReference type="SUPFAM" id="SSF46785">
    <property type="entry name" value="Winged helix' DNA-binding domain"/>
    <property type="match status" value="1"/>
</dbReference>
<keyword evidence="3" id="KW-0804">Transcription</keyword>
<dbReference type="PROSITE" id="PS51118">
    <property type="entry name" value="HTH_HXLR"/>
    <property type="match status" value="1"/>
</dbReference>
<reference evidence="5 6" key="1">
    <citation type="submission" date="2024-09" db="EMBL/GenBank/DDBJ databases">
        <authorList>
            <person name="Sun Q."/>
            <person name="Mori K."/>
        </authorList>
    </citation>
    <scope>NUCLEOTIDE SEQUENCE [LARGE SCALE GENOMIC DNA]</scope>
    <source>
        <strain evidence="5 6">NCAIM B.02621</strain>
    </source>
</reference>
<dbReference type="Gene3D" id="1.10.10.10">
    <property type="entry name" value="Winged helix-like DNA-binding domain superfamily/Winged helix DNA-binding domain"/>
    <property type="match status" value="1"/>
</dbReference>
<dbReference type="EMBL" id="JBHLSW010000003">
    <property type="protein sequence ID" value="MFC0633008.1"/>
    <property type="molecule type" value="Genomic_DNA"/>
</dbReference>
<comment type="caution">
    <text evidence="5">The sequence shown here is derived from an EMBL/GenBank/DDBJ whole genome shotgun (WGS) entry which is preliminary data.</text>
</comment>
<organism evidence="5 6">
    <name type="scientific">Brevundimonas balnearis</name>
    <dbReference type="NCBI Taxonomy" id="1572858"/>
    <lineage>
        <taxon>Bacteria</taxon>
        <taxon>Pseudomonadati</taxon>
        <taxon>Pseudomonadota</taxon>
        <taxon>Alphaproteobacteria</taxon>
        <taxon>Caulobacterales</taxon>
        <taxon>Caulobacteraceae</taxon>
        <taxon>Brevundimonas</taxon>
    </lineage>
</organism>
<dbReference type="PANTHER" id="PTHR33204:SF39">
    <property type="entry name" value="TRANSCRIPTIONAL REGULATORY PROTEIN"/>
    <property type="match status" value="1"/>
</dbReference>
<dbReference type="InterPro" id="IPR036388">
    <property type="entry name" value="WH-like_DNA-bd_sf"/>
</dbReference>
<keyword evidence="6" id="KW-1185">Reference proteome</keyword>
<sequence>MLPQRFPQKPSAICPNSPDIDDQACLAVREVLNRVGDKWSLLIVGYLAEGPLRFNELRRSVEGISQRMLTLTLRGLERDGLVARSVQATTPPRVDYALTPIGLTLLEPVRALVAWADQNRVAITDARTAFDAEQQGQDRAA</sequence>
<evidence type="ECO:0000256" key="1">
    <source>
        <dbReference type="ARBA" id="ARBA00023015"/>
    </source>
</evidence>
<accession>A0ABV6R354</accession>
<keyword evidence="2" id="KW-0238">DNA-binding</keyword>
<dbReference type="InterPro" id="IPR002577">
    <property type="entry name" value="HTH_HxlR"/>
</dbReference>
<dbReference type="RefSeq" id="WP_376834458.1">
    <property type="nucleotide sequence ID" value="NZ_JBHLSW010000003.1"/>
</dbReference>
<dbReference type="InterPro" id="IPR036390">
    <property type="entry name" value="WH_DNA-bd_sf"/>
</dbReference>
<keyword evidence="1" id="KW-0805">Transcription regulation</keyword>
<gene>
    <name evidence="5" type="ORF">ACFFGE_03830</name>
</gene>
<evidence type="ECO:0000256" key="3">
    <source>
        <dbReference type="ARBA" id="ARBA00023163"/>
    </source>
</evidence>
<evidence type="ECO:0000313" key="6">
    <source>
        <dbReference type="Proteomes" id="UP001589906"/>
    </source>
</evidence>
<feature type="domain" description="HTH hxlR-type" evidence="4">
    <location>
        <begin position="14"/>
        <end position="124"/>
    </location>
</feature>